<gene>
    <name evidence="2" type="ORF">DI526_12030</name>
</gene>
<accession>A0A2W5WJF7</accession>
<organism evidence="2 3">
    <name type="scientific">Caulobacter segnis</name>
    <dbReference type="NCBI Taxonomy" id="88688"/>
    <lineage>
        <taxon>Bacteria</taxon>
        <taxon>Pseudomonadati</taxon>
        <taxon>Pseudomonadota</taxon>
        <taxon>Alphaproteobacteria</taxon>
        <taxon>Caulobacterales</taxon>
        <taxon>Caulobacteraceae</taxon>
        <taxon>Caulobacter</taxon>
    </lineage>
</organism>
<comment type="caution">
    <text evidence="2">The sequence shown here is derived from an EMBL/GenBank/DDBJ whole genome shotgun (WGS) entry which is preliminary data.</text>
</comment>
<protein>
    <submittedName>
        <fullName evidence="2">Uncharacterized protein</fullName>
    </submittedName>
</protein>
<dbReference type="AlphaFoldDB" id="A0A2W5WJF7"/>
<sequence length="54" mass="6068">MKIVSIREAAVRRAPRTQTQPRVALSPARPAQSEWAWPGMTRAELRAEIIDQIG</sequence>
<evidence type="ECO:0000256" key="1">
    <source>
        <dbReference type="SAM" id="MobiDB-lite"/>
    </source>
</evidence>
<dbReference type="EMBL" id="QFQZ01000034">
    <property type="protein sequence ID" value="PZR33958.1"/>
    <property type="molecule type" value="Genomic_DNA"/>
</dbReference>
<evidence type="ECO:0000313" key="3">
    <source>
        <dbReference type="Proteomes" id="UP000249393"/>
    </source>
</evidence>
<evidence type="ECO:0000313" key="2">
    <source>
        <dbReference type="EMBL" id="PZR33958.1"/>
    </source>
</evidence>
<dbReference type="RefSeq" id="WP_304278072.1">
    <property type="nucleotide sequence ID" value="NZ_QFQZ01000034.1"/>
</dbReference>
<feature type="region of interest" description="Disordered" evidence="1">
    <location>
        <begin position="12"/>
        <end position="31"/>
    </location>
</feature>
<name>A0A2W5WJF7_9CAUL</name>
<reference evidence="2 3" key="1">
    <citation type="submission" date="2017-08" db="EMBL/GenBank/DDBJ databases">
        <title>Infants hospitalized years apart are colonized by the same room-sourced microbial strains.</title>
        <authorList>
            <person name="Brooks B."/>
            <person name="Olm M.R."/>
            <person name="Firek B.A."/>
            <person name="Baker R."/>
            <person name="Thomas B.C."/>
            <person name="Morowitz M.J."/>
            <person name="Banfield J.F."/>
        </authorList>
    </citation>
    <scope>NUCLEOTIDE SEQUENCE [LARGE SCALE GENOMIC DNA]</scope>
    <source>
        <strain evidence="2">S2_003_000_R2_4</strain>
    </source>
</reference>
<proteinExistence type="predicted"/>
<dbReference type="Proteomes" id="UP000249393">
    <property type="component" value="Unassembled WGS sequence"/>
</dbReference>